<protein>
    <submittedName>
        <fullName evidence="2">Polymer-forming cytoskeletal protein</fullName>
    </submittedName>
</protein>
<dbReference type="PANTHER" id="PTHR35024:SF4">
    <property type="entry name" value="POLYMER-FORMING CYTOSKELETAL PROTEIN"/>
    <property type="match status" value="1"/>
</dbReference>
<dbReference type="PANTHER" id="PTHR35024">
    <property type="entry name" value="HYPOTHETICAL CYTOSOLIC PROTEIN"/>
    <property type="match status" value="1"/>
</dbReference>
<evidence type="ECO:0000313" key="3">
    <source>
        <dbReference type="Proteomes" id="UP000309872"/>
    </source>
</evidence>
<gene>
    <name evidence="2" type="ORF">FAZ19_21595</name>
</gene>
<dbReference type="EMBL" id="SUKA01000009">
    <property type="protein sequence ID" value="TJY61495.1"/>
    <property type="molecule type" value="Genomic_DNA"/>
</dbReference>
<name>A0A4U0GRC3_9SPHI</name>
<sequence length="127" mass="13326">MTVSNINKKASSKGKKMNATIIPTLIDRNCLITGNISGTPFIRIEGVLEGDILEVGNLVIGESGTVNGNITAKTITIFGEINGDVVATESVEIRNSGKVTGTVNTTSLTIERGATYDGSIIMGKQKK</sequence>
<evidence type="ECO:0000313" key="2">
    <source>
        <dbReference type="EMBL" id="TJY61495.1"/>
    </source>
</evidence>
<proteinExistence type="inferred from homology"/>
<dbReference type="Pfam" id="PF04519">
    <property type="entry name" value="Bactofilin"/>
    <property type="match status" value="1"/>
</dbReference>
<accession>A0A4U0GRC3</accession>
<reference evidence="2 3" key="1">
    <citation type="submission" date="2019-04" db="EMBL/GenBank/DDBJ databases">
        <title>Sphingobacterium olei sp. nov., isolated from oil-contaminated soil.</title>
        <authorList>
            <person name="Liu B."/>
        </authorList>
    </citation>
    <scope>NUCLEOTIDE SEQUENCE [LARGE SCALE GENOMIC DNA]</scope>
    <source>
        <strain evidence="2 3">Y3L14</strain>
    </source>
</reference>
<dbReference type="RefSeq" id="WP_169305741.1">
    <property type="nucleotide sequence ID" value="NZ_BMJX01000009.1"/>
</dbReference>
<comment type="caution">
    <text evidence="2">The sequence shown here is derived from an EMBL/GenBank/DDBJ whole genome shotgun (WGS) entry which is preliminary data.</text>
</comment>
<dbReference type="AlphaFoldDB" id="A0A4U0GRC3"/>
<organism evidence="2 3">
    <name type="scientific">Sphingobacterium alkalisoli</name>
    <dbReference type="NCBI Taxonomy" id="1874115"/>
    <lineage>
        <taxon>Bacteria</taxon>
        <taxon>Pseudomonadati</taxon>
        <taxon>Bacteroidota</taxon>
        <taxon>Sphingobacteriia</taxon>
        <taxon>Sphingobacteriales</taxon>
        <taxon>Sphingobacteriaceae</taxon>
        <taxon>Sphingobacterium</taxon>
    </lineage>
</organism>
<dbReference type="Proteomes" id="UP000309872">
    <property type="component" value="Unassembled WGS sequence"/>
</dbReference>
<keyword evidence="3" id="KW-1185">Reference proteome</keyword>
<evidence type="ECO:0000256" key="1">
    <source>
        <dbReference type="ARBA" id="ARBA00044755"/>
    </source>
</evidence>
<dbReference type="InterPro" id="IPR007607">
    <property type="entry name" value="BacA/B"/>
</dbReference>
<comment type="similarity">
    <text evidence="1">Belongs to the bactofilin family.</text>
</comment>